<feature type="domain" description="ABC-2 type transporter transmembrane" evidence="6">
    <location>
        <begin position="24"/>
        <end position="228"/>
    </location>
</feature>
<dbReference type="InterPro" id="IPR013525">
    <property type="entry name" value="ABC2_TM"/>
</dbReference>
<dbReference type="OrthoDB" id="63188at2"/>
<dbReference type="GO" id="GO:0140359">
    <property type="term" value="F:ABC-type transporter activity"/>
    <property type="evidence" value="ECO:0007669"/>
    <property type="project" value="InterPro"/>
</dbReference>
<reference evidence="7 8" key="1">
    <citation type="submission" date="2016-09" db="EMBL/GenBank/DDBJ databases">
        <title>Complete genome sequence of Actinomyces hongkongensis HKU8.</title>
        <authorList>
            <person name="Gao Y.-X."/>
            <person name="Zhou Y.-Y."/>
            <person name="Xie Y."/>
            <person name="Wang M."/>
            <person name="Wang S.-J."/>
            <person name="Shen S.-G."/>
        </authorList>
    </citation>
    <scope>NUCLEOTIDE SEQUENCE [LARGE SCALE GENOMIC DNA]</scope>
    <source>
        <strain evidence="7 8">HKU8</strain>
    </source>
</reference>
<dbReference type="AlphaFoldDB" id="A0A1D8B0R7"/>
<evidence type="ECO:0000256" key="2">
    <source>
        <dbReference type="ARBA" id="ARBA00022692"/>
    </source>
</evidence>
<keyword evidence="4 5" id="KW-0472">Membrane</keyword>
<evidence type="ECO:0000259" key="6">
    <source>
        <dbReference type="Pfam" id="PF01061"/>
    </source>
</evidence>
<name>A0A1D8B0R7_9ACTO</name>
<dbReference type="EMBL" id="CP017298">
    <property type="protein sequence ID" value="AOS46730.1"/>
    <property type="molecule type" value="Genomic_DNA"/>
</dbReference>
<dbReference type="Proteomes" id="UP000095214">
    <property type="component" value="Chromosome"/>
</dbReference>
<dbReference type="Pfam" id="PF01061">
    <property type="entry name" value="ABC2_membrane"/>
    <property type="match status" value="1"/>
</dbReference>
<keyword evidence="8" id="KW-1185">Reference proteome</keyword>
<gene>
    <name evidence="7" type="ORF">BH719_01590</name>
</gene>
<feature type="transmembrane region" description="Helical" evidence="5">
    <location>
        <begin position="237"/>
        <end position="258"/>
    </location>
</feature>
<feature type="transmembrane region" description="Helical" evidence="5">
    <location>
        <begin position="76"/>
        <end position="98"/>
    </location>
</feature>
<sequence length="266" mass="27965">MSSSTAFTDEAISRRAPSSGFKGFGVLTWFTFWKFITNPITISFSLILPILMYLIFGSGQSYAQNWGVHGNAAASVLANMTTYGVVLVASSMGANAALDRTMGISRLFALTPMRSAANILARLIAAVGAGAIVVAIVYAVGAFTGAQMEASAWALTPVIMLPASILAAAIGLAVAFTVRSDGAYAASSAVILLSAVCAGMFMPLSMMGPVFSAIAPFTPLYGITNMVQVPLQGLDSFHWADPVNFVVWTVLFVGIAVWGQRRDTNR</sequence>
<evidence type="ECO:0000313" key="7">
    <source>
        <dbReference type="EMBL" id="AOS46730.1"/>
    </source>
</evidence>
<feature type="transmembrane region" description="Helical" evidence="5">
    <location>
        <begin position="152"/>
        <end position="178"/>
    </location>
</feature>
<dbReference type="STRING" id="178339.BH719_01590"/>
<evidence type="ECO:0000256" key="4">
    <source>
        <dbReference type="ARBA" id="ARBA00023136"/>
    </source>
</evidence>
<feature type="transmembrane region" description="Helical" evidence="5">
    <location>
        <begin position="119"/>
        <end position="140"/>
    </location>
</feature>
<keyword evidence="3 5" id="KW-1133">Transmembrane helix</keyword>
<evidence type="ECO:0000256" key="5">
    <source>
        <dbReference type="SAM" id="Phobius"/>
    </source>
</evidence>
<dbReference type="RefSeq" id="WP_009400181.1">
    <property type="nucleotide sequence ID" value="NZ_CP017298.1"/>
</dbReference>
<evidence type="ECO:0000256" key="1">
    <source>
        <dbReference type="ARBA" id="ARBA00004141"/>
    </source>
</evidence>
<evidence type="ECO:0000313" key="8">
    <source>
        <dbReference type="Proteomes" id="UP000095214"/>
    </source>
</evidence>
<proteinExistence type="predicted"/>
<comment type="subcellular location">
    <subcellularLocation>
        <location evidence="1">Membrane</location>
        <topology evidence="1">Multi-pass membrane protein</topology>
    </subcellularLocation>
</comment>
<accession>A0A1D8B0R7</accession>
<organism evidence="7 8">
    <name type="scientific">Pauljensenia hongkongensis</name>
    <dbReference type="NCBI Taxonomy" id="178339"/>
    <lineage>
        <taxon>Bacteria</taxon>
        <taxon>Bacillati</taxon>
        <taxon>Actinomycetota</taxon>
        <taxon>Actinomycetes</taxon>
        <taxon>Actinomycetales</taxon>
        <taxon>Actinomycetaceae</taxon>
        <taxon>Pauljensenia</taxon>
    </lineage>
</organism>
<keyword evidence="2 5" id="KW-0812">Transmembrane</keyword>
<dbReference type="KEGG" id="phon:BH719_01590"/>
<evidence type="ECO:0000256" key="3">
    <source>
        <dbReference type="ARBA" id="ARBA00022989"/>
    </source>
</evidence>
<feature type="transmembrane region" description="Helical" evidence="5">
    <location>
        <begin position="190"/>
        <end position="217"/>
    </location>
</feature>
<protein>
    <submittedName>
        <fullName evidence="7">ABC transporter</fullName>
    </submittedName>
</protein>
<dbReference type="GO" id="GO:0016020">
    <property type="term" value="C:membrane"/>
    <property type="evidence" value="ECO:0007669"/>
    <property type="project" value="UniProtKB-SubCell"/>
</dbReference>
<feature type="transmembrane region" description="Helical" evidence="5">
    <location>
        <begin position="35"/>
        <end position="56"/>
    </location>
</feature>